<gene>
    <name evidence="4" type="ORF">PRZ01_18900</name>
</gene>
<accession>A0ABT5KWD4</accession>
<name>A0ABT5KWD4_9BURK</name>
<dbReference type="InterPro" id="IPR018769">
    <property type="entry name" value="VgrG2_DUF2345"/>
</dbReference>
<evidence type="ECO:0000313" key="5">
    <source>
        <dbReference type="Proteomes" id="UP001219862"/>
    </source>
</evidence>
<feature type="region of interest" description="Disordered" evidence="1">
    <location>
        <begin position="266"/>
        <end position="285"/>
    </location>
</feature>
<evidence type="ECO:0000259" key="3">
    <source>
        <dbReference type="Pfam" id="PF13296"/>
    </source>
</evidence>
<dbReference type="InterPro" id="IPR052577">
    <property type="entry name" value="VWA7"/>
</dbReference>
<dbReference type="PANTHER" id="PTHR14905">
    <property type="entry name" value="NG37"/>
    <property type="match status" value="1"/>
</dbReference>
<dbReference type="Pfam" id="PF10106">
    <property type="entry name" value="DUF2345"/>
    <property type="match status" value="1"/>
</dbReference>
<feature type="region of interest" description="Disordered" evidence="1">
    <location>
        <begin position="1170"/>
        <end position="1194"/>
    </location>
</feature>
<feature type="domain" description="Putative type VI secretion system Rhs element associated Vgr" evidence="3">
    <location>
        <begin position="197"/>
        <end position="283"/>
    </location>
</feature>
<protein>
    <submittedName>
        <fullName evidence="4">Type VI secretion system Vgr family protein</fullName>
    </submittedName>
</protein>
<feature type="compositionally biased region" description="Basic and acidic residues" evidence="1">
    <location>
        <begin position="266"/>
        <end position="275"/>
    </location>
</feature>
<dbReference type="Pfam" id="PF13296">
    <property type="entry name" value="T6SS_Vgr"/>
    <property type="match status" value="1"/>
</dbReference>
<dbReference type="InterPro" id="IPR010816">
    <property type="entry name" value="Het-C"/>
</dbReference>
<comment type="caution">
    <text evidence="4">The sequence shown here is derived from an EMBL/GenBank/DDBJ whole genome shotgun (WGS) entry which is preliminary data.</text>
</comment>
<dbReference type="PANTHER" id="PTHR14905:SF7">
    <property type="entry name" value="VON WILLEBRAND FACTOR A DOMAIN-CONTAINING PROTEIN 7"/>
    <property type="match status" value="1"/>
</dbReference>
<dbReference type="Proteomes" id="UP001219862">
    <property type="component" value="Unassembled WGS sequence"/>
</dbReference>
<evidence type="ECO:0000256" key="1">
    <source>
        <dbReference type="SAM" id="MobiDB-lite"/>
    </source>
</evidence>
<sequence length="1222" mass="134428">QLRLQQTHERIAQHALRANAHSSLTALAPGQCLGVLPGLTRLEQRAQGRWLVLAVQAQGDRVQPYRNQFQAQPEATPYRPEWDTPLPEMAGHTQARLDTTDAANPYARVDGHGRYLAWHYFEHQRSQNGLGSAPIRLARDYAGPTYGQHFPVHAGVEAITGYVHGDPDRPVLLGVVHDSRNPNPVTAANASRHVLRTWANNKFRLEDKGGQTHVKISCEYGLSQLNLGHLVNQDRQQRGAGFELRTEHEGVLRAQKGWLLSTDATDVRSAPHHDPTGPGAQTHNAPLQDHLKAIRPWADNRAKAASQVGLEAASSLQGSDQLQKSLVGHKAPLQAWSSPVGIALSARKNLLLASEQTQGIYAQAAINLTSAAGLSLSAKKGVRIHAESGGLQQIVSEGDYTVHVQNGDLEVLAKQDVKFESKSGVIRLQTQGGQYFVEVGPKGLRIKAQQVINKAGVKVDYTGGAWSGQPSTSAGGAEGLGYFGVMKVKDTLLGEFKSSYAFEQLQAFARELDEPLFVLAMAPVFGHDIAPAAYKNLHRQIKEGSLKKPKYEVIYGSDARFDANTQTIEVGQDLARRAAQGESAAQWLLLNRLLQAFGEHVEFLLRQGSQGAPQEAERQDFYQLCQLDLEAGDSTSYGEFMGEGGGPLKVLHAPLQQALSQSKRADERAVQTRADALDNARFHDGVYRPERDGAATLIPVFDAQLNDGALPKGMFNHGSIEAAGLGRADFSQAQIAMVYYGNWLRDMSQLLADGLMLAPGRKPGFIKGSFTPEGLLSRDALTEVLVAFGEMRFTKRLLDAEAPAPYHDFIRFIPERLPQYQSRVGVYRPEEHIDNPAGLPEKYPTHYPTDWLVALPYPKSALGINPKTHLRNYIDTSTDAQHPSAVAYMCVQLQLAASLGSTPLGLMHLGNALHVLEDFYAHTNFIELLLRKLGHKEVICWVPPKPNLTDMPVTTGVFETIDALFSTGYKLADILFPMSDDAKRNSQRKIDGMPLSDWVQVRFLQGMGYPTIAKTLRWYSQIKTWVEEKGEGLVPEAVSKAYKQIKKLAYGIVNAGIKTTAQTLVRDEQKQNFDHATSIDPTHTLIAKDDMGHPLHELAASLAIEAIKDVGLIMRKVWAKSATSNELLVAASSYFVHPTLSMRFDALAKDWAGAHPQKLRQLTDHTFMKDRAKNPTHGDSAGDSHLPNPKPGNKLLEAQWNYATEHFAQLFDGADDLDQRMG</sequence>
<evidence type="ECO:0000313" key="4">
    <source>
        <dbReference type="EMBL" id="MDC8787262.1"/>
    </source>
</evidence>
<feature type="non-terminal residue" evidence="4">
    <location>
        <position position="1"/>
    </location>
</feature>
<dbReference type="SUPFAM" id="SSF69279">
    <property type="entry name" value="Phage tail proteins"/>
    <property type="match status" value="1"/>
</dbReference>
<keyword evidence="5" id="KW-1185">Reference proteome</keyword>
<proteinExistence type="predicted"/>
<organism evidence="4 5">
    <name type="scientific">Roseateles koreensis</name>
    <dbReference type="NCBI Taxonomy" id="2987526"/>
    <lineage>
        <taxon>Bacteria</taxon>
        <taxon>Pseudomonadati</taxon>
        <taxon>Pseudomonadota</taxon>
        <taxon>Betaproteobacteria</taxon>
        <taxon>Burkholderiales</taxon>
        <taxon>Sphaerotilaceae</taxon>
        <taxon>Roseateles</taxon>
    </lineage>
</organism>
<dbReference type="EMBL" id="JAQQXS010000023">
    <property type="protein sequence ID" value="MDC8787262.1"/>
    <property type="molecule type" value="Genomic_DNA"/>
</dbReference>
<dbReference type="InterPro" id="IPR028244">
    <property type="entry name" value="T6SS_Rhs_Vgr_dom"/>
</dbReference>
<dbReference type="Gene3D" id="2.40.50.230">
    <property type="entry name" value="Gp5 N-terminal domain"/>
    <property type="match status" value="1"/>
</dbReference>
<dbReference type="InterPro" id="IPR037026">
    <property type="entry name" value="Vgr_OB-fold_dom_sf"/>
</dbReference>
<evidence type="ECO:0000259" key="2">
    <source>
        <dbReference type="Pfam" id="PF10106"/>
    </source>
</evidence>
<dbReference type="Pfam" id="PF07217">
    <property type="entry name" value="Het-C"/>
    <property type="match status" value="1"/>
</dbReference>
<feature type="domain" description="DUF2345" evidence="2">
    <location>
        <begin position="326"/>
        <end position="431"/>
    </location>
</feature>
<reference evidence="4 5" key="1">
    <citation type="submission" date="2022-10" db="EMBL/GenBank/DDBJ databases">
        <title>paucibacter sp. hw8 Genome sequencing.</title>
        <authorList>
            <person name="Park S."/>
        </authorList>
    </citation>
    <scope>NUCLEOTIDE SEQUENCE [LARGE SCALE GENOMIC DNA]</scope>
    <source>
        <strain evidence="5">hw8</strain>
    </source>
</reference>
<dbReference type="RefSeq" id="WP_273598399.1">
    <property type="nucleotide sequence ID" value="NZ_JAQQXS010000023.1"/>
</dbReference>
<dbReference type="SUPFAM" id="SSF69255">
    <property type="entry name" value="gp5 N-terminal domain-like"/>
    <property type="match status" value="1"/>
</dbReference>